<evidence type="ECO:0000313" key="1">
    <source>
        <dbReference type="EMBL" id="OGF14094.1"/>
    </source>
</evidence>
<protein>
    <submittedName>
        <fullName evidence="1">Uncharacterized protein</fullName>
    </submittedName>
</protein>
<accession>A0A1F5RIA4</accession>
<name>A0A1F5RIA4_9BACT</name>
<proteinExistence type="predicted"/>
<dbReference type="AlphaFoldDB" id="A0A1F5RIA4"/>
<evidence type="ECO:0000313" key="2">
    <source>
        <dbReference type="Proteomes" id="UP000177230"/>
    </source>
</evidence>
<organism evidence="1 2">
    <name type="scientific">Candidatus Edwardsbacteria bacterium GWF2_54_11</name>
    <dbReference type="NCBI Taxonomy" id="1817851"/>
    <lineage>
        <taxon>Bacteria</taxon>
        <taxon>Candidatus Edwardsiibacteriota</taxon>
    </lineage>
</organism>
<comment type="caution">
    <text evidence="1">The sequence shown here is derived from an EMBL/GenBank/DDBJ whole genome shotgun (WGS) entry which is preliminary data.</text>
</comment>
<dbReference type="EMBL" id="MFFM01000009">
    <property type="protein sequence ID" value="OGF14094.1"/>
    <property type="molecule type" value="Genomic_DNA"/>
</dbReference>
<sequence>MPVKTSRTIAAQLNSAQVAVSNALADAGMLKLLAEYGYTAARIKEGQKLYEAARLAVNAHKSLVGSQQDKTAKVKKVTKKAYDAYQALAKVARAIWLKDKARLAALGLQGKMPKTTAGFLTAAYILFDNAAKGGLAAASNPTGLLGDYGYTTAKLTAERAKIAELDKINQAQEAAKGMAQDAARAQDKALKALAEWLARFVKIAKVALRDQREYLEKLGVLARTGKTKAQRAAAAKASATKKAKKSGA</sequence>
<gene>
    <name evidence="1" type="ORF">A2024_06075</name>
</gene>
<dbReference type="Proteomes" id="UP000177230">
    <property type="component" value="Unassembled WGS sequence"/>
</dbReference>
<reference evidence="1 2" key="1">
    <citation type="journal article" date="2016" name="Nat. Commun.">
        <title>Thousands of microbial genomes shed light on interconnected biogeochemical processes in an aquifer system.</title>
        <authorList>
            <person name="Anantharaman K."/>
            <person name="Brown C.T."/>
            <person name="Hug L.A."/>
            <person name="Sharon I."/>
            <person name="Castelle C.J."/>
            <person name="Probst A.J."/>
            <person name="Thomas B.C."/>
            <person name="Singh A."/>
            <person name="Wilkins M.J."/>
            <person name="Karaoz U."/>
            <person name="Brodie E.L."/>
            <person name="Williams K.H."/>
            <person name="Hubbard S.S."/>
            <person name="Banfield J.F."/>
        </authorList>
    </citation>
    <scope>NUCLEOTIDE SEQUENCE [LARGE SCALE GENOMIC DNA]</scope>
</reference>